<dbReference type="RefSeq" id="XP_007316836.1">
    <property type="nucleotide sequence ID" value="XM_007316774.1"/>
</dbReference>
<dbReference type="AlphaFoldDB" id="F8NQW0"/>
<dbReference type="EMBL" id="GL945432">
    <property type="protein sequence ID" value="EGO26663.1"/>
    <property type="molecule type" value="Genomic_DNA"/>
</dbReference>
<dbReference type="HOGENOM" id="CLU_085149_0_1_1"/>
<accession>F8NQW0</accession>
<dbReference type="Proteomes" id="UP000008064">
    <property type="component" value="Unassembled WGS sequence"/>
</dbReference>
<organism>
    <name type="scientific">Serpula lacrymans var. lacrymans (strain S7.9)</name>
    <name type="common">Dry rot fungus</name>
    <dbReference type="NCBI Taxonomy" id="578457"/>
    <lineage>
        <taxon>Eukaryota</taxon>
        <taxon>Fungi</taxon>
        <taxon>Dikarya</taxon>
        <taxon>Basidiomycota</taxon>
        <taxon>Agaricomycotina</taxon>
        <taxon>Agaricomycetes</taxon>
        <taxon>Agaricomycetidae</taxon>
        <taxon>Boletales</taxon>
        <taxon>Coniophorineae</taxon>
        <taxon>Serpulaceae</taxon>
        <taxon>Serpula</taxon>
    </lineage>
</organism>
<gene>
    <name evidence="2" type="ORF">SERLADRAFT_436468</name>
</gene>
<proteinExistence type="predicted"/>
<name>F8NQW0_SERL9</name>
<evidence type="ECO:0000256" key="1">
    <source>
        <dbReference type="SAM" id="MobiDB-lite"/>
    </source>
</evidence>
<dbReference type="GeneID" id="18814695"/>
<feature type="compositionally biased region" description="Basic and acidic residues" evidence="1">
    <location>
        <begin position="162"/>
        <end position="171"/>
    </location>
</feature>
<feature type="region of interest" description="Disordered" evidence="1">
    <location>
        <begin position="256"/>
        <end position="287"/>
    </location>
</feature>
<feature type="compositionally biased region" description="Polar residues" evidence="1">
    <location>
        <begin position="226"/>
        <end position="237"/>
    </location>
</feature>
<dbReference type="KEGG" id="sla:SERLADRAFT_436468"/>
<reference evidence="2" key="1">
    <citation type="submission" date="2011-04" db="EMBL/GenBank/DDBJ databases">
        <title>Evolution of plant cell wall degrading machinery underlies the functional diversity of forest fungi.</title>
        <authorList>
            <consortium name="US DOE Joint Genome Institute (JGI-PGF)"/>
            <person name="Eastwood D.C."/>
            <person name="Floudas D."/>
            <person name="Binder M."/>
            <person name="Majcherczyk A."/>
            <person name="Schneider P."/>
            <person name="Aerts A."/>
            <person name="Asiegbu F.O."/>
            <person name="Baker S.E."/>
            <person name="Barry K."/>
            <person name="Bendiksby M."/>
            <person name="Blumentritt M."/>
            <person name="Coutinho P.M."/>
            <person name="Cullen D."/>
            <person name="Cullen D."/>
            <person name="Gathman A."/>
            <person name="Goodell B."/>
            <person name="Henrissat B."/>
            <person name="Ihrmark K."/>
            <person name="Kauserud H."/>
            <person name="Kohler A."/>
            <person name="LaButti K."/>
            <person name="Lapidus A."/>
            <person name="Lavin J.L."/>
            <person name="Lee Y.-H."/>
            <person name="Lindquist E."/>
            <person name="Lilly W."/>
            <person name="Lucas S."/>
            <person name="Morin E."/>
            <person name="Murat C."/>
            <person name="Oguiza J.A."/>
            <person name="Park J."/>
            <person name="Pisabarro A.G."/>
            <person name="Riley R."/>
            <person name="Rosling A."/>
            <person name="Salamov A."/>
            <person name="Schmidt O."/>
            <person name="Schmutz J."/>
            <person name="Skrede I."/>
            <person name="Stenlid J."/>
            <person name="Wiebenga A."/>
            <person name="Xie X."/>
            <person name="Kues U."/>
            <person name="Hibbett D.S."/>
            <person name="Hoffmeister D."/>
            <person name="Hogberg N."/>
            <person name="Martin F."/>
            <person name="Grigoriev I.V."/>
            <person name="Watkinson S.C."/>
        </authorList>
    </citation>
    <scope>NUCLEOTIDE SEQUENCE</scope>
    <source>
        <strain evidence="2">S7.9</strain>
    </source>
</reference>
<feature type="region of interest" description="Disordered" evidence="1">
    <location>
        <begin position="144"/>
        <end position="171"/>
    </location>
</feature>
<sequence length="287" mass="32459">MPSICLDSERQKAREVLLHGVQSHNDWLHTWKEAYKLLDTEKRTMFSSRHVIFNESGKVQKDDTAPWNTDTSTDQWEGLIPENAHYLDQKTLEEDDHDPRIRDPNELQIEPHLQGDVPQAMEPYQHEDVPRAVGQYLRGDVPRAVGAPDQLRHPPQQSLQPRPEHWPSSERKAKVELQSVGGQPLNIQPADVEKVRIQLDSLSIGSASGRHTTPPRSHPTPPRSDLTPSGVSGATNTQMRLLPGVPAQVPKRAVMPAEVLGVRRSSRQTRPADKNRDYQRTLDEEQS</sequence>
<feature type="region of interest" description="Disordered" evidence="1">
    <location>
        <begin position="203"/>
        <end position="237"/>
    </location>
</feature>
<evidence type="ECO:0000313" key="2">
    <source>
        <dbReference type="EMBL" id="EGO26663.1"/>
    </source>
</evidence>
<protein>
    <submittedName>
        <fullName evidence="2">Uncharacterized protein</fullName>
    </submittedName>
</protein>
<feature type="compositionally biased region" description="Basic and acidic residues" evidence="1">
    <location>
        <begin position="270"/>
        <end position="287"/>
    </location>
</feature>